<keyword evidence="2" id="KW-0227">DNA damage</keyword>
<name>A0A8H7DDB5_9AGAR</name>
<dbReference type="PANTHER" id="PTHR15107:SF0">
    <property type="entry name" value="DNA ENDONUCLEASE ACTIVATOR CTP1 C-TERMINAL DOMAIN-CONTAINING PROTEIN"/>
    <property type="match status" value="1"/>
</dbReference>
<feature type="compositionally biased region" description="Basic residues" evidence="5">
    <location>
        <begin position="500"/>
        <end position="513"/>
    </location>
</feature>
<comment type="caution">
    <text evidence="7">The sequence shown here is derived from an EMBL/GenBank/DDBJ whole genome shotgun (WGS) entry which is preliminary data.</text>
</comment>
<dbReference type="Pfam" id="PF08573">
    <property type="entry name" value="SAE2"/>
    <property type="match status" value="1"/>
</dbReference>
<evidence type="ECO:0000256" key="3">
    <source>
        <dbReference type="ARBA" id="ARBA00023242"/>
    </source>
</evidence>
<feature type="compositionally biased region" description="Polar residues" evidence="5">
    <location>
        <begin position="236"/>
        <end position="254"/>
    </location>
</feature>
<feature type="compositionally biased region" description="Low complexity" evidence="5">
    <location>
        <begin position="306"/>
        <end position="323"/>
    </location>
</feature>
<dbReference type="EMBL" id="JACAZH010000005">
    <property type="protein sequence ID" value="KAF7367391.1"/>
    <property type="molecule type" value="Genomic_DNA"/>
</dbReference>
<feature type="coiled-coil region" evidence="4">
    <location>
        <begin position="137"/>
        <end position="171"/>
    </location>
</feature>
<dbReference type="OrthoDB" id="5801062at2759"/>
<dbReference type="Proteomes" id="UP000623467">
    <property type="component" value="Unassembled WGS sequence"/>
</dbReference>
<dbReference type="InterPro" id="IPR013882">
    <property type="entry name" value="Ctp1_C"/>
</dbReference>
<feature type="region of interest" description="Disordered" evidence="5">
    <location>
        <begin position="303"/>
        <end position="419"/>
    </location>
</feature>
<reference evidence="7" key="1">
    <citation type="submission" date="2020-05" db="EMBL/GenBank/DDBJ databases">
        <title>Mycena genomes resolve the evolution of fungal bioluminescence.</title>
        <authorList>
            <person name="Tsai I.J."/>
        </authorList>
    </citation>
    <scope>NUCLEOTIDE SEQUENCE</scope>
    <source>
        <strain evidence="7">160909Yilan</strain>
    </source>
</reference>
<feature type="compositionally biased region" description="Basic and acidic residues" evidence="5">
    <location>
        <begin position="346"/>
        <end position="357"/>
    </location>
</feature>
<feature type="region of interest" description="Disordered" evidence="5">
    <location>
        <begin position="567"/>
        <end position="586"/>
    </location>
</feature>
<evidence type="ECO:0000259" key="6">
    <source>
        <dbReference type="Pfam" id="PF08573"/>
    </source>
</evidence>
<organism evidence="7 8">
    <name type="scientific">Mycena sanguinolenta</name>
    <dbReference type="NCBI Taxonomy" id="230812"/>
    <lineage>
        <taxon>Eukaryota</taxon>
        <taxon>Fungi</taxon>
        <taxon>Dikarya</taxon>
        <taxon>Basidiomycota</taxon>
        <taxon>Agaricomycotina</taxon>
        <taxon>Agaricomycetes</taxon>
        <taxon>Agaricomycetidae</taxon>
        <taxon>Agaricales</taxon>
        <taxon>Marasmiineae</taxon>
        <taxon>Mycenaceae</taxon>
        <taxon>Mycena</taxon>
    </lineage>
</organism>
<evidence type="ECO:0000256" key="5">
    <source>
        <dbReference type="SAM" id="MobiDB-lite"/>
    </source>
</evidence>
<dbReference type="PANTHER" id="PTHR15107">
    <property type="entry name" value="RETINOBLASTOMA BINDING PROTEIN 8"/>
    <property type="match status" value="1"/>
</dbReference>
<dbReference type="InterPro" id="IPR033316">
    <property type="entry name" value="RBBP8-like"/>
</dbReference>
<protein>
    <submittedName>
        <fullName evidence="7">SAE2 domain-containing protein</fullName>
    </submittedName>
</protein>
<evidence type="ECO:0000313" key="8">
    <source>
        <dbReference type="Proteomes" id="UP000623467"/>
    </source>
</evidence>
<feature type="compositionally biased region" description="Polar residues" evidence="5">
    <location>
        <begin position="374"/>
        <end position="389"/>
    </location>
</feature>
<sequence length="586" mass="65541">MPSGHAYSGAELRIRDKAIEEKHSNEIAALDAKYARLKYAYDQKDDEHFALVNYGDRIAQLLGFHFLTDVQTFIELADEPVKYRDLAKRVDELRAELAMEKREKQSIKHDLIDVTDERDLLKVALAEQTAKVGGPSAETLAKELVELQSRYNAVTERAARADAEIKEHMKKKLKAAEKIREGHGRCLRRLEKLKEVGLDDDDDDSRPTPIQTKISPAVPSSSASTNPAANADGTPVVSSTSALSKQTATHQSSPAIAPSPLMQSKDVIDLSETDNDSQGKLHVSLTLDHPAPEKDVIVIDQRPAGSTTLPPRSTLPTRSTLPRFGVDNPNERRVSNQFTSTARTRMRPENEDADHERPRKIRRFSSPVRPPLAVTTNGGHTSETRSSPVKNRGRENRMTREDAPVSTPANTSASKQLTDYSAYKGRGRYGKAAAAGNETINASYAIDPARNGGVDFQYDAVVRRKEDRRRMDGGDCECCRDYYEAIGPMPNRLQPPLWRSPRKSSGHRKPCRHGGREDAIQSHKQAISRHRHDWAQASTPPSYWDIGFPSTQQAQLINEKAAEMQQKKRRMVEREAENGGRYYKTR</sequence>
<feature type="domain" description="DNA endonuclease activator Ctp1 C-terminal" evidence="6">
    <location>
        <begin position="457"/>
        <end position="553"/>
    </location>
</feature>
<feature type="region of interest" description="Disordered" evidence="5">
    <location>
        <begin position="493"/>
        <end position="527"/>
    </location>
</feature>
<evidence type="ECO:0000256" key="2">
    <source>
        <dbReference type="ARBA" id="ARBA00022763"/>
    </source>
</evidence>
<dbReference type="GO" id="GO:0003684">
    <property type="term" value="F:damaged DNA binding"/>
    <property type="evidence" value="ECO:0007669"/>
    <property type="project" value="TreeGrafter"/>
</dbReference>
<feature type="compositionally biased region" description="Basic and acidic residues" evidence="5">
    <location>
        <begin position="567"/>
        <end position="578"/>
    </location>
</feature>
<dbReference type="GO" id="GO:0010792">
    <property type="term" value="P:DNA double-strand break processing involved in repair via single-strand annealing"/>
    <property type="evidence" value="ECO:0007669"/>
    <property type="project" value="TreeGrafter"/>
</dbReference>
<dbReference type="GO" id="GO:0005634">
    <property type="term" value="C:nucleus"/>
    <property type="evidence" value="ECO:0007669"/>
    <property type="project" value="UniProtKB-SubCell"/>
</dbReference>
<keyword evidence="8" id="KW-1185">Reference proteome</keyword>
<gene>
    <name evidence="7" type="ORF">MSAN_00801700</name>
</gene>
<evidence type="ECO:0000256" key="1">
    <source>
        <dbReference type="ARBA" id="ARBA00004123"/>
    </source>
</evidence>
<keyword evidence="3" id="KW-0539">Nucleus</keyword>
<feature type="compositionally biased region" description="Basic and acidic residues" evidence="5">
    <location>
        <begin position="392"/>
        <end position="403"/>
    </location>
</feature>
<comment type="subcellular location">
    <subcellularLocation>
        <location evidence="1">Nucleus</location>
    </subcellularLocation>
</comment>
<keyword evidence="4" id="KW-0175">Coiled coil</keyword>
<proteinExistence type="predicted"/>
<evidence type="ECO:0000313" key="7">
    <source>
        <dbReference type="EMBL" id="KAF7367391.1"/>
    </source>
</evidence>
<evidence type="ECO:0000256" key="4">
    <source>
        <dbReference type="SAM" id="Coils"/>
    </source>
</evidence>
<feature type="region of interest" description="Disordered" evidence="5">
    <location>
        <begin position="198"/>
        <end position="261"/>
    </location>
</feature>
<feature type="compositionally biased region" description="Low complexity" evidence="5">
    <location>
        <begin position="215"/>
        <end position="231"/>
    </location>
</feature>
<dbReference type="AlphaFoldDB" id="A0A8H7DDB5"/>
<feature type="coiled-coil region" evidence="4">
    <location>
        <begin position="83"/>
        <end position="110"/>
    </location>
</feature>
<accession>A0A8H7DDB5</accession>
<feature type="compositionally biased region" description="Polar residues" evidence="5">
    <location>
        <begin position="407"/>
        <end position="419"/>
    </location>
</feature>